<comment type="caution">
    <text evidence="1">The sequence shown here is derived from an EMBL/GenBank/DDBJ whole genome shotgun (WGS) entry which is preliminary data.</text>
</comment>
<dbReference type="RefSeq" id="WP_118314587.1">
    <property type="nucleotide sequence ID" value="NZ_QRNJ01000030.1"/>
</dbReference>
<evidence type="ECO:0000313" key="2">
    <source>
        <dbReference type="Proteomes" id="UP000283497"/>
    </source>
</evidence>
<protein>
    <submittedName>
        <fullName evidence="1">DUF3800 domain-containing protein</fullName>
    </submittedName>
</protein>
<dbReference type="InterPro" id="IPR024524">
    <property type="entry name" value="DUF3800"/>
</dbReference>
<name>A0A415G725_9FIRM</name>
<proteinExistence type="predicted"/>
<dbReference type="Proteomes" id="UP000283497">
    <property type="component" value="Unassembled WGS sequence"/>
</dbReference>
<gene>
    <name evidence="1" type="ORF">DW068_08685</name>
</gene>
<reference evidence="1 2" key="1">
    <citation type="submission" date="2018-08" db="EMBL/GenBank/DDBJ databases">
        <title>A genome reference for cultivated species of the human gut microbiota.</title>
        <authorList>
            <person name="Zou Y."/>
            <person name="Xue W."/>
            <person name="Luo G."/>
        </authorList>
    </citation>
    <scope>NUCLEOTIDE SEQUENCE [LARGE SCALE GENOMIC DNA]</scope>
    <source>
        <strain evidence="1 2">AF45-14BH</strain>
    </source>
</reference>
<evidence type="ECO:0000313" key="1">
    <source>
        <dbReference type="EMBL" id="RHK38934.1"/>
    </source>
</evidence>
<organism evidence="1 2">
    <name type="scientific">Anaerobutyricum hallii</name>
    <dbReference type="NCBI Taxonomy" id="39488"/>
    <lineage>
        <taxon>Bacteria</taxon>
        <taxon>Bacillati</taxon>
        <taxon>Bacillota</taxon>
        <taxon>Clostridia</taxon>
        <taxon>Lachnospirales</taxon>
        <taxon>Lachnospiraceae</taxon>
        <taxon>Anaerobutyricum</taxon>
    </lineage>
</organism>
<dbReference type="EMBL" id="QRNJ01000030">
    <property type="protein sequence ID" value="RHK38934.1"/>
    <property type="molecule type" value="Genomic_DNA"/>
</dbReference>
<accession>A0A415G725</accession>
<sequence length="386" mass="46053">MNCQSDEKRMRDVEQEWYAMQGFKTDIKCHFYYDESNNCRKFWVRTNQKNLEKEFNVNPYEDFVLAGVVAKQELDVSFEELARLLKLQKNVTEIKFKNQFSKGDFLGCMSKKRVGYLFQWINEKGLFIHYTHVNNLYYAIVEIIDSIMSPEEIDEMGFNYFSIKNTFYEMLHGKEKELQNIMFRYEFPNIKKDKISGFISELLRLFPMRCEQTLEEKFITGMIKRAEQSDELVFLEGNTDYVMQESFEIFYYDGPRKYFNAMHTYDIETEIQEDEKDSVPTYLGEQINNMEYVDSKTNVLIQVSDVIAGIWGKLMIYINNKDNNAIRKDVENLNKTQIENINMLRYLREKSDMYNKGFLMSVTALSVIDRINFLFDLCKVRTEKLN</sequence>
<dbReference type="AlphaFoldDB" id="A0A415G725"/>
<dbReference type="Pfam" id="PF12686">
    <property type="entry name" value="DUF3800"/>
    <property type="match status" value="1"/>
</dbReference>